<evidence type="ECO:0000313" key="3">
    <source>
        <dbReference type="Proteomes" id="UP000717585"/>
    </source>
</evidence>
<dbReference type="GO" id="GO:0060271">
    <property type="term" value="P:cilium assembly"/>
    <property type="evidence" value="ECO:0007669"/>
    <property type="project" value="TreeGrafter"/>
</dbReference>
<feature type="domain" description="PTHB1 N-terminal" evidence="1">
    <location>
        <begin position="1"/>
        <end position="365"/>
    </location>
</feature>
<dbReference type="InterPro" id="IPR028073">
    <property type="entry name" value="PHTB1_N_dom"/>
</dbReference>
<evidence type="ECO:0000259" key="1">
    <source>
        <dbReference type="Pfam" id="PF14727"/>
    </source>
</evidence>
<dbReference type="GO" id="GO:0016020">
    <property type="term" value="C:membrane"/>
    <property type="evidence" value="ECO:0007669"/>
    <property type="project" value="TreeGrafter"/>
</dbReference>
<name>A0A8J6B2N2_9EUKA</name>
<dbReference type="EMBL" id="JAHDYR010000053">
    <property type="protein sequence ID" value="KAG9391619.1"/>
    <property type="molecule type" value="Genomic_DNA"/>
</dbReference>
<keyword evidence="3" id="KW-1185">Reference proteome</keyword>
<organism evidence="2 3">
    <name type="scientific">Carpediemonas membranifera</name>
    <dbReference type="NCBI Taxonomy" id="201153"/>
    <lineage>
        <taxon>Eukaryota</taxon>
        <taxon>Metamonada</taxon>
        <taxon>Carpediemonas-like organisms</taxon>
        <taxon>Carpediemonas</taxon>
    </lineage>
</organism>
<evidence type="ECO:0000313" key="2">
    <source>
        <dbReference type="EMBL" id="KAG9391619.1"/>
    </source>
</evidence>
<reference evidence="2" key="1">
    <citation type="submission" date="2021-05" db="EMBL/GenBank/DDBJ databases">
        <title>A free-living protist that lacks canonical eukaryotic 1 DNA replication and segregation systems.</title>
        <authorList>
            <person name="Salas-Leiva D.E."/>
            <person name="Tromer E.C."/>
            <person name="Curtis B.A."/>
            <person name="Jerlstrom-Hultqvist J."/>
            <person name="Kolisko M."/>
            <person name="Yi Z."/>
            <person name="Salas-Leiva J.S."/>
            <person name="Gallot-Lavallee L."/>
            <person name="Kops G.J.P.L."/>
            <person name="Archibald J.M."/>
            <person name="Simpson A.G.B."/>
            <person name="Roger A.J."/>
        </authorList>
    </citation>
    <scope>NUCLEOTIDE SEQUENCE</scope>
    <source>
        <strain evidence="2">BICM</strain>
    </source>
</reference>
<gene>
    <name evidence="2" type="ORF">J8273_6384</name>
</gene>
<accession>A0A8J6B2N2</accession>
<dbReference type="Proteomes" id="UP000717585">
    <property type="component" value="Unassembled WGS sequence"/>
</dbReference>
<sequence length="805" mass="86325">MALFTNTTLWKSDLVGDFDVNSISRGRLDPEHGEQIVTCSIEGVLSIFQPSKDSKDDTGGLILQHSFPQPVLQVHIEPEKDDADETTPAQLLVLHPDNIELYTLQKAGTEISDESYVSAMGQYTLARANILPLENRAVNLAVISRSPLTVAVQSIDATLSVVSASTGLTSHLLGDAFLLPGPMAVASSHLLMADCAYNISAYPAAQLGGQTLPVPTWTSVFEDEVLAMAVTPNSTVRQPEIIVALPTSILVVTPTTGRVVVGEHLIALAGASRDRCPAALSVVNWTRDSYNIVMASADGQIWIFRRVRTDPALTLLWRSKIDISTGDTVISISGYTDAPRGPLTGGLVSLTTEGKLKLDCLGTTPRVAQPPDETITSETYAALEARRRELRAELRQAQPPPPVGPTLALALMIDDSDVTLDIAVELSSEAGASFSTEGLTVAWAGGQSVVLEPMMLVPGNKMATTLSTSLSSLPDRMTISAAVSGQFSAQEALFPVQQTVSVLKPAWADVTVEPKPVGLKKYVVSVMVATPTERHLTELLRGLLEGDSLSAAEAKNAVTLKMPHGRVTIRGRPQITDPDGPGKYKIVAATWAAADLIFRVLPDILPNAVIDRADEATLSQAMDVRPLVPLVASLLSRRQAVRDSESTLAQWQCAVRLVSRRLVAMTREKRPVEDAGVMVFADRAHVGLGTALEAMNGAREEYTMAGQSLLAGLRAHLAQLRLIFPESSHHEAIEAHLMLPELESGDYSWPEMVETSLRFLLRRVLVSVDNGGAIQPRSRDVDADAVAAGVGAIAERLLDLEDQGL</sequence>
<dbReference type="PANTHER" id="PTHR20991:SF0">
    <property type="entry name" value="PROTEIN PTHB1"/>
    <property type="match status" value="1"/>
</dbReference>
<dbReference type="PANTHER" id="PTHR20991">
    <property type="entry name" value="PARATHYROID HORMONE-RESPONSIVE B1 GENE"/>
    <property type="match status" value="1"/>
</dbReference>
<dbReference type="Pfam" id="PF14727">
    <property type="entry name" value="PHTB1_N"/>
    <property type="match status" value="1"/>
</dbReference>
<dbReference type="InterPro" id="IPR026511">
    <property type="entry name" value="PTHB1"/>
</dbReference>
<dbReference type="OrthoDB" id="10262646at2759"/>
<proteinExistence type="predicted"/>
<comment type="caution">
    <text evidence="2">The sequence shown here is derived from an EMBL/GenBank/DDBJ whole genome shotgun (WGS) entry which is preliminary data.</text>
</comment>
<dbReference type="GO" id="GO:0034464">
    <property type="term" value="C:BBSome"/>
    <property type="evidence" value="ECO:0007669"/>
    <property type="project" value="InterPro"/>
</dbReference>
<protein>
    <submittedName>
        <fullName evidence="2">PTHB1 N-terminus</fullName>
    </submittedName>
</protein>
<dbReference type="AlphaFoldDB" id="A0A8J6B2N2"/>